<dbReference type="EMBL" id="CGBR01000006">
    <property type="protein sequence ID" value="CFQ58198.1"/>
    <property type="molecule type" value="Genomic_DNA"/>
</dbReference>
<feature type="transmembrane region" description="Helical" evidence="19">
    <location>
        <begin position="180"/>
        <end position="197"/>
    </location>
</feature>
<evidence type="ECO:0000256" key="7">
    <source>
        <dbReference type="ARBA" id="ARBA00022475"/>
    </source>
</evidence>
<keyword evidence="12 19" id="KW-1133">Transmembrane helix</keyword>
<keyword evidence="9 19" id="KW-0808">Transferase</keyword>
<evidence type="ECO:0000256" key="2">
    <source>
        <dbReference type="ARBA" id="ARBA00004651"/>
    </source>
</evidence>
<comment type="subcellular location">
    <subcellularLocation>
        <location evidence="2 19">Cell membrane</location>
        <topology evidence="2 19">Multi-pass membrane protein</topology>
    </subcellularLocation>
</comment>
<dbReference type="Proteomes" id="UP000048841">
    <property type="component" value="Unassembled WGS sequence"/>
</dbReference>
<evidence type="ECO:0000256" key="3">
    <source>
        <dbReference type="ARBA" id="ARBA00004663"/>
    </source>
</evidence>
<evidence type="ECO:0000313" key="21">
    <source>
        <dbReference type="Proteomes" id="UP000048841"/>
    </source>
</evidence>
<evidence type="ECO:0000256" key="13">
    <source>
        <dbReference type="ARBA" id="ARBA00023136"/>
    </source>
</evidence>
<feature type="transmembrane region" description="Helical" evidence="19">
    <location>
        <begin position="110"/>
        <end position="128"/>
    </location>
</feature>
<keyword evidence="13 19" id="KW-0472">Membrane</keyword>
<feature type="transmembrane region" description="Helical" evidence="19">
    <location>
        <begin position="140"/>
        <end position="159"/>
    </location>
</feature>
<feature type="transmembrane region" description="Helical" evidence="19">
    <location>
        <begin position="65"/>
        <end position="89"/>
    </location>
</feature>
<keyword evidence="10 19" id="KW-0812">Transmembrane</keyword>
<dbReference type="GO" id="GO:0005886">
    <property type="term" value="C:plasma membrane"/>
    <property type="evidence" value="ECO:0007669"/>
    <property type="project" value="UniProtKB-SubCell"/>
</dbReference>
<evidence type="ECO:0000256" key="5">
    <source>
        <dbReference type="ARBA" id="ARBA00013200"/>
    </source>
</evidence>
<comment type="catalytic activity">
    <reaction evidence="18 19">
        <text>alpha-ribazole 5'-phosphate + adenosylcob(III)inamide-GDP = adenosylcob(III)alamin 5'-phosphate + GMP + H(+)</text>
        <dbReference type="Rhea" id="RHEA:23560"/>
        <dbReference type="ChEBI" id="CHEBI:15378"/>
        <dbReference type="ChEBI" id="CHEBI:57918"/>
        <dbReference type="ChEBI" id="CHEBI:58115"/>
        <dbReference type="ChEBI" id="CHEBI:60487"/>
        <dbReference type="ChEBI" id="CHEBI:60493"/>
        <dbReference type="EC" id="2.7.8.26"/>
    </reaction>
</comment>
<evidence type="ECO:0000256" key="12">
    <source>
        <dbReference type="ARBA" id="ARBA00022989"/>
    </source>
</evidence>
<accession>A0A0E1NKI2</accession>
<comment type="pathway">
    <text evidence="3 19">Cofactor biosynthesis; adenosylcobalamin biosynthesis; adenosylcobalamin from cob(II)yrinate a,c-diamide: step 7/7.</text>
</comment>
<dbReference type="AlphaFoldDB" id="A0A0E1NKI2"/>
<evidence type="ECO:0000256" key="11">
    <source>
        <dbReference type="ARBA" id="ARBA00022842"/>
    </source>
</evidence>
<dbReference type="HAMAP" id="MF_00719">
    <property type="entry name" value="CobS"/>
    <property type="match status" value="1"/>
</dbReference>
<dbReference type="UniPathway" id="UPA00148">
    <property type="reaction ID" value="UER00238"/>
</dbReference>
<comment type="similarity">
    <text evidence="4 19">Belongs to the CobS family.</text>
</comment>
<keyword evidence="11 19" id="KW-0460">Magnesium</keyword>
<keyword evidence="7 19" id="KW-1003">Cell membrane</keyword>
<evidence type="ECO:0000256" key="10">
    <source>
        <dbReference type="ARBA" id="ARBA00022692"/>
    </source>
</evidence>
<dbReference type="InterPro" id="IPR003805">
    <property type="entry name" value="CobS"/>
</dbReference>
<protein>
    <recommendedName>
        <fullName evidence="6 19">Adenosylcobinamide-GDP ribazoletransferase</fullName>
        <ecNumber evidence="5 19">2.7.8.26</ecNumber>
    </recommendedName>
    <alternativeName>
        <fullName evidence="16 19">Cobalamin synthase</fullName>
    </alternativeName>
    <alternativeName>
        <fullName evidence="15 19">Cobalamin-5'-phosphate synthase</fullName>
    </alternativeName>
</protein>
<dbReference type="Pfam" id="PF02654">
    <property type="entry name" value="CobS"/>
    <property type="match status" value="1"/>
</dbReference>
<dbReference type="PANTHER" id="PTHR34148">
    <property type="entry name" value="ADENOSYLCOBINAMIDE-GDP RIBAZOLETRANSFERASE"/>
    <property type="match status" value="1"/>
</dbReference>
<proteinExistence type="inferred from homology"/>
<dbReference type="PANTHER" id="PTHR34148:SF1">
    <property type="entry name" value="ADENOSYLCOBINAMIDE-GDP RIBAZOLETRANSFERASE"/>
    <property type="match status" value="1"/>
</dbReference>
<name>A0A0E1NKI2_YEREN</name>
<evidence type="ECO:0000256" key="19">
    <source>
        <dbReference type="HAMAP-Rule" id="MF_00719"/>
    </source>
</evidence>
<dbReference type="PATRIC" id="fig|630.129.peg.1530"/>
<dbReference type="GO" id="GO:0009236">
    <property type="term" value="P:cobalamin biosynthetic process"/>
    <property type="evidence" value="ECO:0007669"/>
    <property type="project" value="UniProtKB-UniRule"/>
</dbReference>
<dbReference type="KEGG" id="yet:CH48_3175"/>
<comment type="cofactor">
    <cofactor evidence="1 19">
        <name>Mg(2+)</name>
        <dbReference type="ChEBI" id="CHEBI:18420"/>
    </cofactor>
</comment>
<comment type="function">
    <text evidence="14 19">Joins adenosylcobinamide-GDP and alpha-ribazole to generate adenosylcobalamin (Ado-cobalamin). Also synthesizes adenosylcobalamin 5'-phosphate from adenosylcobinamide-GDP and alpha-ribazole 5'-phosphate.</text>
</comment>
<dbReference type="EC" id="2.7.8.26" evidence="5 19"/>
<dbReference type="RefSeq" id="WP_013649655.1">
    <property type="nucleotide sequence ID" value="NZ_CGBR01000006.1"/>
</dbReference>
<evidence type="ECO:0000256" key="14">
    <source>
        <dbReference type="ARBA" id="ARBA00025228"/>
    </source>
</evidence>
<dbReference type="NCBIfam" id="TIGR00317">
    <property type="entry name" value="cobS"/>
    <property type="match status" value="1"/>
</dbReference>
<evidence type="ECO:0000256" key="1">
    <source>
        <dbReference type="ARBA" id="ARBA00001946"/>
    </source>
</evidence>
<feature type="transmembrane region" description="Helical" evidence="19">
    <location>
        <begin position="35"/>
        <end position="59"/>
    </location>
</feature>
<feature type="transmembrane region" description="Helical" evidence="19">
    <location>
        <begin position="203"/>
        <end position="220"/>
    </location>
</feature>
<evidence type="ECO:0000256" key="8">
    <source>
        <dbReference type="ARBA" id="ARBA00022573"/>
    </source>
</evidence>
<dbReference type="GO" id="GO:0051073">
    <property type="term" value="F:adenosylcobinamide-GDP ribazoletransferase activity"/>
    <property type="evidence" value="ECO:0007669"/>
    <property type="project" value="UniProtKB-UniRule"/>
</dbReference>
<organism evidence="20 21">
    <name type="scientific">Yersinia enterocolitica</name>
    <dbReference type="NCBI Taxonomy" id="630"/>
    <lineage>
        <taxon>Bacteria</taxon>
        <taxon>Pseudomonadati</taxon>
        <taxon>Pseudomonadota</taxon>
        <taxon>Gammaproteobacteria</taxon>
        <taxon>Enterobacterales</taxon>
        <taxon>Yersiniaceae</taxon>
        <taxon>Yersinia</taxon>
    </lineage>
</organism>
<comment type="catalytic activity">
    <reaction evidence="17 19">
        <text>alpha-ribazole + adenosylcob(III)inamide-GDP = adenosylcob(III)alamin + GMP + H(+)</text>
        <dbReference type="Rhea" id="RHEA:16049"/>
        <dbReference type="ChEBI" id="CHEBI:10329"/>
        <dbReference type="ChEBI" id="CHEBI:15378"/>
        <dbReference type="ChEBI" id="CHEBI:18408"/>
        <dbReference type="ChEBI" id="CHEBI:58115"/>
        <dbReference type="ChEBI" id="CHEBI:60487"/>
        <dbReference type="EC" id="2.7.8.26"/>
    </reaction>
</comment>
<dbReference type="GO" id="GO:0008818">
    <property type="term" value="F:cobalamin 5'-phosphate synthase activity"/>
    <property type="evidence" value="ECO:0007669"/>
    <property type="project" value="UniProtKB-UniRule"/>
</dbReference>
<sequence>MNLRLFLATLQFMTRIPVPERWTQGLALDNYERGIIGFPFIGLIVGVIGGVVFTLLAPWCGVPLAALGYVLVLALVTGAFHLDGLADTCDGVFSARKREQMLEIMRDSRLGTNGGLALIFIVVAKVLVVSELALRDAPMLLMLTAASVAGRTVIVLLMYRQRYAREGNGLGNIYIGKVTGKQTLITLAGGAILSLLLGQGAALLALVISMVVVALLATYLHRRLDGQTGDTLGAAAEVGELVFLLALL</sequence>
<reference evidence="20 21" key="1">
    <citation type="submission" date="2015-03" db="EMBL/GenBank/DDBJ databases">
        <authorList>
            <person name="Murphy D."/>
        </authorList>
    </citation>
    <scope>NUCLEOTIDE SEQUENCE [LARGE SCALE GENOMIC DNA]</scope>
    <source>
        <strain evidence="20 21">IP26249</strain>
    </source>
</reference>
<evidence type="ECO:0000256" key="4">
    <source>
        <dbReference type="ARBA" id="ARBA00010561"/>
    </source>
</evidence>
<keyword evidence="8 19" id="KW-0169">Cobalamin biosynthesis</keyword>
<gene>
    <name evidence="19 20" type="primary">cobS</name>
    <name evidence="20" type="ORF">ERS137941_01262</name>
</gene>
<evidence type="ECO:0000256" key="9">
    <source>
        <dbReference type="ARBA" id="ARBA00022679"/>
    </source>
</evidence>
<evidence type="ECO:0000256" key="6">
    <source>
        <dbReference type="ARBA" id="ARBA00015850"/>
    </source>
</evidence>
<evidence type="ECO:0000256" key="18">
    <source>
        <dbReference type="ARBA" id="ARBA00049504"/>
    </source>
</evidence>
<evidence type="ECO:0000256" key="15">
    <source>
        <dbReference type="ARBA" id="ARBA00032605"/>
    </source>
</evidence>
<evidence type="ECO:0000313" key="20">
    <source>
        <dbReference type="EMBL" id="CFQ58198.1"/>
    </source>
</evidence>
<evidence type="ECO:0000256" key="17">
    <source>
        <dbReference type="ARBA" id="ARBA00048623"/>
    </source>
</evidence>
<evidence type="ECO:0000256" key="16">
    <source>
        <dbReference type="ARBA" id="ARBA00032853"/>
    </source>
</evidence>